<feature type="domain" description="Carbohydrate-binding" evidence="2">
    <location>
        <begin position="50"/>
        <end position="231"/>
    </location>
</feature>
<keyword evidence="1" id="KW-0732">Signal</keyword>
<dbReference type="CDD" id="cd09618">
    <property type="entry name" value="CBM9_like_2"/>
    <property type="match status" value="1"/>
</dbReference>
<dbReference type="InterPro" id="IPR045670">
    <property type="entry name" value="DUF5916"/>
</dbReference>
<feature type="domain" description="DUF5916" evidence="3">
    <location>
        <begin position="241"/>
        <end position="833"/>
    </location>
</feature>
<sequence>MNLKLLLPFSFFILCLAGHMQAQDQKQEQKKYNYPQKTLQALRVQQAPKIDGELDEPIWQQAEIATQFIKNRPNPGPLEKHPTEVRILYDDAAIYIGAIMHDVSRDSIFQEFGRRDDLGNTDFFGIFLDTYLDEINGFGFFITPAGVQLDARYSSNGEDWSWNAVWESSTKVNETSWVAEFKIPYSAIRFSSKPEQVWGLNFMRNRQSTREGFFWNYVDPATDGFVNQWGRLEGLRNIEAPLRLSFTPYVSTYLERYPVQQEGTGNTSHSHNFNFGGGMDVKYGINDAFTLDMTLVPDFSQVQSDNRVLNLSPFEQQFSENRPFFLEGTELFNKGDFFYSRRIGGRPVNASLIYSDAYKDYEVMESPSETKMINGTKVSGRTESGLGIGIFNAVVGEQYAELKDAEGNKIRLKTQPLTNYNIAVFDQSLKNNSYVTLVNTNVMRQGSTYDANLTGVLFRLANKGNKYAINGKGALSQQFYTGNTERGYMYRLGVGKVSGNFQFSASHTLESDKYNPNDLGILFTNNSSSQELELNYNVYEPFWKLLNLYTNVGAVYERRFRPNSFQNFVIYGNMNGTFKNFMNAGLFFNLEPVVTNDFFEPRLNGRVYAFPVNYNMGGWVSSDYRKRFATEVSLSYRTFEEHNRHNINLGIYPRFRVNNQLSFSYGFESNNRYDDMGFVSLIRHNTENGGEQQEPDVVFGLREVHSVYNSLSGSYIFNNRMSLALRVWHNWSKVNHDRYFRLQHSGALEPHQYEPAESPDVNYNSFNLDMVYSWWFAPGSEISVVWKNAYEEQINEISPHYFDNFSHTLRSPQSSTFSVKVLYYLDYLTLKKKLSKN</sequence>
<dbReference type="Pfam" id="PF06452">
    <property type="entry name" value="CBM9_1"/>
    <property type="match status" value="1"/>
</dbReference>
<evidence type="ECO:0000259" key="2">
    <source>
        <dbReference type="Pfam" id="PF06452"/>
    </source>
</evidence>
<evidence type="ECO:0000313" key="5">
    <source>
        <dbReference type="Proteomes" id="UP001207228"/>
    </source>
</evidence>
<proteinExistence type="predicted"/>
<accession>A0ABT3RKZ5</accession>
<gene>
    <name evidence="4" type="ORF">OO017_19030</name>
</gene>
<dbReference type="SUPFAM" id="SSF49344">
    <property type="entry name" value="CBD9-like"/>
    <property type="match status" value="1"/>
</dbReference>
<comment type="caution">
    <text evidence="4">The sequence shown here is derived from an EMBL/GenBank/DDBJ whole genome shotgun (WGS) entry which is preliminary data.</text>
</comment>
<name>A0ABT3RKZ5_9BACT</name>
<dbReference type="EMBL" id="JAPFQO010000015">
    <property type="protein sequence ID" value="MCX2742059.1"/>
    <property type="molecule type" value="Genomic_DNA"/>
</dbReference>
<reference evidence="4 5" key="1">
    <citation type="submission" date="2022-11" db="EMBL/GenBank/DDBJ databases">
        <title>The characterization of three novel Bacteroidetes species and genomic analysis of their roles in tidal elemental geochemical cycles.</title>
        <authorList>
            <person name="Ma K.-J."/>
        </authorList>
    </citation>
    <scope>NUCLEOTIDE SEQUENCE [LARGE SCALE GENOMIC DNA]</scope>
    <source>
        <strain evidence="4 5">M82</strain>
    </source>
</reference>
<organism evidence="4 5">
    <name type="scientific">Pontibacter anaerobius</name>
    <dbReference type="NCBI Taxonomy" id="2993940"/>
    <lineage>
        <taxon>Bacteria</taxon>
        <taxon>Pseudomonadati</taxon>
        <taxon>Bacteroidota</taxon>
        <taxon>Cytophagia</taxon>
        <taxon>Cytophagales</taxon>
        <taxon>Hymenobacteraceae</taxon>
        <taxon>Pontibacter</taxon>
    </lineage>
</organism>
<evidence type="ECO:0000256" key="1">
    <source>
        <dbReference type="SAM" id="SignalP"/>
    </source>
</evidence>
<evidence type="ECO:0000259" key="3">
    <source>
        <dbReference type="Pfam" id="PF19313"/>
    </source>
</evidence>
<dbReference type="Pfam" id="PF19313">
    <property type="entry name" value="DUF5916"/>
    <property type="match status" value="1"/>
</dbReference>
<evidence type="ECO:0000313" key="4">
    <source>
        <dbReference type="EMBL" id="MCX2742059.1"/>
    </source>
</evidence>
<dbReference type="InterPro" id="IPR010502">
    <property type="entry name" value="Carb-bd_dom_fam9"/>
</dbReference>
<protein>
    <submittedName>
        <fullName evidence="4">DUF5916 domain-containing protein</fullName>
    </submittedName>
</protein>
<dbReference type="RefSeq" id="WP_266054293.1">
    <property type="nucleotide sequence ID" value="NZ_JAPFQO010000015.1"/>
</dbReference>
<feature type="signal peptide" evidence="1">
    <location>
        <begin position="1"/>
        <end position="22"/>
    </location>
</feature>
<keyword evidence="5" id="KW-1185">Reference proteome</keyword>
<dbReference type="Gene3D" id="2.60.40.1190">
    <property type="match status" value="1"/>
</dbReference>
<feature type="chain" id="PRO_5046586032" evidence="1">
    <location>
        <begin position="23"/>
        <end position="837"/>
    </location>
</feature>
<dbReference type="Proteomes" id="UP001207228">
    <property type="component" value="Unassembled WGS sequence"/>
</dbReference>